<dbReference type="SMART" id="SM00321">
    <property type="entry name" value="WSC"/>
    <property type="match status" value="4"/>
</dbReference>
<evidence type="ECO:0000256" key="2">
    <source>
        <dbReference type="ARBA" id="ARBA00022692"/>
    </source>
</evidence>
<accession>W3WNR3</accession>
<reference evidence="10" key="1">
    <citation type="journal article" date="2015" name="BMC Genomics">
        <title>Genomic and transcriptomic analysis of the endophytic fungus Pestalotiopsis fici reveals its lifestyle and high potential for synthesis of natural products.</title>
        <authorList>
            <person name="Wang X."/>
            <person name="Zhang X."/>
            <person name="Liu L."/>
            <person name="Xiang M."/>
            <person name="Wang W."/>
            <person name="Sun X."/>
            <person name="Che Y."/>
            <person name="Guo L."/>
            <person name="Liu G."/>
            <person name="Guo L."/>
            <person name="Wang C."/>
            <person name="Yin W.B."/>
            <person name="Stadler M."/>
            <person name="Zhang X."/>
            <person name="Liu X."/>
        </authorList>
    </citation>
    <scope>NUCLEOTIDE SEQUENCE [LARGE SCALE GENOMIC DNA]</scope>
    <source>
        <strain evidence="10">W106-1 / CGMCC3.15140</strain>
    </source>
</reference>
<dbReference type="STRING" id="1229662.W3WNR3"/>
<dbReference type="GO" id="GO:0005886">
    <property type="term" value="C:plasma membrane"/>
    <property type="evidence" value="ECO:0007669"/>
    <property type="project" value="TreeGrafter"/>
</dbReference>
<dbReference type="InParanoid" id="W3WNR3"/>
<evidence type="ECO:0000259" key="8">
    <source>
        <dbReference type="PROSITE" id="PS51212"/>
    </source>
</evidence>
<name>W3WNR3_PESFW</name>
<feature type="chain" id="PRO_5004833992" description="WSC domain-containing protein" evidence="7">
    <location>
        <begin position="20"/>
        <end position="441"/>
    </location>
</feature>
<keyword evidence="5" id="KW-0472">Membrane</keyword>
<evidence type="ECO:0000256" key="3">
    <source>
        <dbReference type="ARBA" id="ARBA00022729"/>
    </source>
</evidence>
<feature type="domain" description="WSC" evidence="8">
    <location>
        <begin position="240"/>
        <end position="332"/>
    </location>
</feature>
<comment type="subcellular location">
    <subcellularLocation>
        <location evidence="1">Membrane</location>
        <topology evidence="1">Single-pass membrane protein</topology>
    </subcellularLocation>
</comment>
<feature type="signal peptide" evidence="7">
    <location>
        <begin position="1"/>
        <end position="19"/>
    </location>
</feature>
<dbReference type="Pfam" id="PF01822">
    <property type="entry name" value="WSC"/>
    <property type="match status" value="4"/>
</dbReference>
<evidence type="ECO:0000256" key="4">
    <source>
        <dbReference type="ARBA" id="ARBA00022989"/>
    </source>
</evidence>
<feature type="domain" description="WSC" evidence="8">
    <location>
        <begin position="347"/>
        <end position="436"/>
    </location>
</feature>
<keyword evidence="3 7" id="KW-0732">Signal</keyword>
<evidence type="ECO:0000313" key="10">
    <source>
        <dbReference type="Proteomes" id="UP000030651"/>
    </source>
</evidence>
<evidence type="ECO:0000256" key="7">
    <source>
        <dbReference type="SAM" id="SignalP"/>
    </source>
</evidence>
<dbReference type="PANTHER" id="PTHR24269">
    <property type="entry name" value="KREMEN PROTEIN"/>
    <property type="match status" value="1"/>
</dbReference>
<protein>
    <recommendedName>
        <fullName evidence="8">WSC domain-containing protein</fullName>
    </recommendedName>
</protein>
<gene>
    <name evidence="9" type="ORF">PFICI_12378</name>
</gene>
<evidence type="ECO:0000313" key="9">
    <source>
        <dbReference type="EMBL" id="ETS75434.1"/>
    </source>
</evidence>
<sequence>MCAFLRLVPIAFLATGVFSVPATNEVLVAKAVTPGFTYKGCYSEPPGGRAIELKSYSDNKNMTTESCAAFCDDYQLFGTEYGEQCFCGNVLAAGSSPADGCTMNCTGNNSQKCGGPARLSLYNNTNYRAPSVATIPGWTYQGCHTEGPNGARVLSYRNPQDVSTPQACTSACGAAGYRLAGVEYGSECWCGNTLQGGSFVDTDSQTTQCNFRCAGDKYSFCGAGSRLVVYAAVTAADVAGWRYQGCYVDNAGGKRNLDALSSYTDDNTAQSCASFCSQYSYFGVENGNECFCGLSLNSTYTPTSNSSCAKPCSGDKNQTCGDFGFQSIYESVPLKPAPSNQAVVAGKFNYKFCSFDDNNARVLAANTNANDAMTVEMCAAFCNSYSYFGVEYGKECYCGDSFSGSPAQEKDCSYLCPGNSTELCGAANRINIWGPATATLI</sequence>
<feature type="domain" description="WSC" evidence="8">
    <location>
        <begin position="35"/>
        <end position="125"/>
    </location>
</feature>
<keyword evidence="4" id="KW-1133">Transmembrane helix</keyword>
<dbReference type="OMA" id="DRCHANP"/>
<keyword evidence="2" id="KW-0812">Transmembrane</keyword>
<dbReference type="KEGG" id="pfy:PFICI_12378"/>
<proteinExistence type="predicted"/>
<organism evidence="9 10">
    <name type="scientific">Pestalotiopsis fici (strain W106-1 / CGMCC3.15140)</name>
    <dbReference type="NCBI Taxonomy" id="1229662"/>
    <lineage>
        <taxon>Eukaryota</taxon>
        <taxon>Fungi</taxon>
        <taxon>Dikarya</taxon>
        <taxon>Ascomycota</taxon>
        <taxon>Pezizomycotina</taxon>
        <taxon>Sordariomycetes</taxon>
        <taxon>Xylariomycetidae</taxon>
        <taxon>Amphisphaeriales</taxon>
        <taxon>Sporocadaceae</taxon>
        <taxon>Pestalotiopsis</taxon>
    </lineage>
</organism>
<evidence type="ECO:0000256" key="1">
    <source>
        <dbReference type="ARBA" id="ARBA00004167"/>
    </source>
</evidence>
<dbReference type="GeneID" id="19277391"/>
<dbReference type="OrthoDB" id="4751377at2759"/>
<feature type="domain" description="WSC" evidence="8">
    <location>
        <begin position="137"/>
        <end position="233"/>
    </location>
</feature>
<dbReference type="EMBL" id="KI912118">
    <property type="protein sequence ID" value="ETS75434.1"/>
    <property type="molecule type" value="Genomic_DNA"/>
</dbReference>
<dbReference type="PANTHER" id="PTHR24269:SF16">
    <property type="entry name" value="PROTEIN SLG1"/>
    <property type="match status" value="1"/>
</dbReference>
<dbReference type="HOGENOM" id="CLU_026396_2_1_1"/>
<dbReference type="Proteomes" id="UP000030651">
    <property type="component" value="Unassembled WGS sequence"/>
</dbReference>
<dbReference type="InterPro" id="IPR002889">
    <property type="entry name" value="WSC_carb-bd"/>
</dbReference>
<dbReference type="AlphaFoldDB" id="W3WNR3"/>
<keyword evidence="6" id="KW-0325">Glycoprotein</keyword>
<dbReference type="PROSITE" id="PS51212">
    <property type="entry name" value="WSC"/>
    <property type="match status" value="4"/>
</dbReference>
<dbReference type="RefSeq" id="XP_007839150.1">
    <property type="nucleotide sequence ID" value="XM_007840959.1"/>
</dbReference>
<dbReference type="InterPro" id="IPR051836">
    <property type="entry name" value="Kremen_rcpt"/>
</dbReference>
<evidence type="ECO:0000256" key="5">
    <source>
        <dbReference type="ARBA" id="ARBA00023136"/>
    </source>
</evidence>
<keyword evidence="10" id="KW-1185">Reference proteome</keyword>
<evidence type="ECO:0000256" key="6">
    <source>
        <dbReference type="ARBA" id="ARBA00023180"/>
    </source>
</evidence>
<dbReference type="eggNOG" id="KOG4157">
    <property type="taxonomic scope" value="Eukaryota"/>
</dbReference>